<comment type="similarity">
    <text evidence="10">Belongs to the TRAFAC class dynamin-like GTPase superfamily. GB1/RHD3 GTPase family.</text>
</comment>
<evidence type="ECO:0000313" key="13">
    <source>
        <dbReference type="EMBL" id="PPR07248.1"/>
    </source>
</evidence>
<dbReference type="InterPro" id="IPR008803">
    <property type="entry name" value="RHD3/Sey1"/>
</dbReference>
<keyword evidence="8" id="KW-0342">GTP-binding</keyword>
<dbReference type="Proteomes" id="UP000284706">
    <property type="component" value="Unassembled WGS sequence"/>
</dbReference>
<dbReference type="GO" id="GO:0016320">
    <property type="term" value="P:endoplasmic reticulum membrane fusion"/>
    <property type="evidence" value="ECO:0007669"/>
    <property type="project" value="TreeGrafter"/>
</dbReference>
<evidence type="ECO:0000256" key="10">
    <source>
        <dbReference type="PROSITE-ProRule" id="PRU01052"/>
    </source>
</evidence>
<reference evidence="13 14" key="1">
    <citation type="journal article" date="2018" name="Evol. Lett.">
        <title>Horizontal gene cluster transfer increased hallucinogenic mushroom diversity.</title>
        <authorList>
            <person name="Reynolds H.T."/>
            <person name="Vijayakumar V."/>
            <person name="Gluck-Thaler E."/>
            <person name="Korotkin H.B."/>
            <person name="Matheny P.B."/>
            <person name="Slot J.C."/>
        </authorList>
    </citation>
    <scope>NUCLEOTIDE SEQUENCE [LARGE SCALE GENOMIC DNA]</scope>
    <source>
        <strain evidence="13 14">SRW20</strain>
    </source>
</reference>
<name>A0A409YW99_9AGAR</name>
<evidence type="ECO:0000256" key="3">
    <source>
        <dbReference type="ARBA" id="ARBA00022737"/>
    </source>
</evidence>
<evidence type="ECO:0000256" key="9">
    <source>
        <dbReference type="ARBA" id="ARBA00023136"/>
    </source>
</evidence>
<keyword evidence="5" id="KW-0378">Hydrolase</keyword>
<dbReference type="STRING" id="231916.A0A409YW99"/>
<evidence type="ECO:0000313" key="14">
    <source>
        <dbReference type="Proteomes" id="UP000284706"/>
    </source>
</evidence>
<dbReference type="InterPro" id="IPR027417">
    <property type="entry name" value="P-loop_NTPase"/>
</dbReference>
<keyword evidence="14" id="KW-1185">Reference proteome</keyword>
<dbReference type="Pfam" id="PF05879">
    <property type="entry name" value="RHD3_GTPase"/>
    <property type="match status" value="1"/>
</dbReference>
<sequence>MFEGSSNILVVGGTFHQENLTQSPPGSPSAVSGFERLVQAASPAAFHNAGERFSPPKCHPNTRLDILKEINHWIDNAEDSGKSILWMNGDAGIGKSAIAQTVAERLAEEERLLASFFFSKDDTSRNSASRFVASIAYQLVQQIPLLMDYVVTVLDRDPLILNLSPDAQFSALITEPFLSFTASISFYSSPSVVIVDGLDKCEDHQDQILILNAIVSASQKNLPLSFFISTCPEEHLLEKFGSDSMETRCKILILNDFLVHNRPGEEIQIINNKEEYLEGLENQIVKWGMRPVGLSGVDNRSVAIIGSQSSGKSTLLNNIFGTNFVVMDPHSRGRTTNGLWLSCDATRSIIVMDVEGSDSGSRGDDRQFERKAALFALACSRLLIINIWENQVGLFNGSNMALLKTIIEEHLYLYGKLDRQVYGPPKLLFIVQAHTSGTSLRSLAQTIVKDLKGIWEAIQKPDELSGYGLQNYFDLEFESLSHLTLTSQLYGSQINSLRRRFLDPEHPNYLFKNISSNYVPSEGLALYMKTTWDTIRNNGNLNLPGQHEILAQTMCGRISLGLQNDYMSRLSAQEDILNGGAVIDGLGVMMRNWEAELLGLYDERAHRYAEEVYTRKRAELVFWYRSETSTLFVCQLRNLHASMIAGFGSIIEDADQKEDPEFTDLLTAAVRQFEDEFSAAGQEASVLDPSWDWQSACQSLKSDLSKRMEEAKKGRKEPPLSKSKDEKVASRKSISTKATQYRDGRMVVEVHTNCKDKTHGLRGRVVVVVRDKSYNPIGVTRPMRCTTRGGLWDPFTPSSGKDVFAMRFSREVGQRAKDLEIHQTDEISLEPIFQNFSGIAGVAVAV</sequence>
<evidence type="ECO:0000256" key="6">
    <source>
        <dbReference type="ARBA" id="ARBA00022824"/>
    </source>
</evidence>
<keyword evidence="9" id="KW-0472">Membrane</keyword>
<evidence type="ECO:0000256" key="8">
    <source>
        <dbReference type="ARBA" id="ARBA00023134"/>
    </source>
</evidence>
<dbReference type="InterPro" id="IPR030386">
    <property type="entry name" value="G_GB1_RHD3_dom"/>
</dbReference>
<comment type="caution">
    <text evidence="13">The sequence shown here is derived from an EMBL/GenBank/DDBJ whole genome shotgun (WGS) entry which is preliminary data.</text>
</comment>
<accession>A0A409YW99</accession>
<protein>
    <recommendedName>
        <fullName evidence="12">GB1/RHD3-type G domain-containing protein</fullName>
    </recommendedName>
</protein>
<evidence type="ECO:0000256" key="2">
    <source>
        <dbReference type="ARBA" id="ARBA00022692"/>
    </source>
</evidence>
<dbReference type="Pfam" id="PF24883">
    <property type="entry name" value="NPHP3_N"/>
    <property type="match status" value="1"/>
</dbReference>
<dbReference type="GO" id="GO:0005525">
    <property type="term" value="F:GTP binding"/>
    <property type="evidence" value="ECO:0007669"/>
    <property type="project" value="UniProtKB-KW"/>
</dbReference>
<evidence type="ECO:0000256" key="11">
    <source>
        <dbReference type="SAM" id="MobiDB-lite"/>
    </source>
</evidence>
<proteinExistence type="inferred from homology"/>
<feature type="compositionally biased region" description="Basic and acidic residues" evidence="11">
    <location>
        <begin position="704"/>
        <end position="729"/>
    </location>
</feature>
<keyword evidence="2" id="KW-0812">Transmembrane</keyword>
<keyword evidence="7" id="KW-1133">Transmembrane helix</keyword>
<keyword evidence="3" id="KW-0677">Repeat</keyword>
<dbReference type="PANTHER" id="PTHR45923:SF2">
    <property type="entry name" value="PROTEIN SEY1"/>
    <property type="match status" value="1"/>
</dbReference>
<dbReference type="PANTHER" id="PTHR45923">
    <property type="entry name" value="PROTEIN SEY1"/>
    <property type="match status" value="1"/>
</dbReference>
<dbReference type="FunFam" id="3.40.50.300:FF:000727">
    <property type="entry name" value="Protein SEY1 homolog"/>
    <property type="match status" value="1"/>
</dbReference>
<keyword evidence="6" id="KW-0256">Endoplasmic reticulum</keyword>
<dbReference type="OrthoDB" id="1597724at2759"/>
<dbReference type="AlphaFoldDB" id="A0A409YW99"/>
<evidence type="ECO:0000256" key="4">
    <source>
        <dbReference type="ARBA" id="ARBA00022741"/>
    </source>
</evidence>
<evidence type="ECO:0000256" key="7">
    <source>
        <dbReference type="ARBA" id="ARBA00022989"/>
    </source>
</evidence>
<dbReference type="GO" id="GO:0003924">
    <property type="term" value="F:GTPase activity"/>
    <property type="evidence" value="ECO:0007669"/>
    <property type="project" value="TreeGrafter"/>
</dbReference>
<dbReference type="PROSITE" id="PS51715">
    <property type="entry name" value="G_GB1_RHD3"/>
    <property type="match status" value="1"/>
</dbReference>
<evidence type="ECO:0000256" key="1">
    <source>
        <dbReference type="ARBA" id="ARBA00004477"/>
    </source>
</evidence>
<organism evidence="13 14">
    <name type="scientific">Gymnopilus dilepis</name>
    <dbReference type="NCBI Taxonomy" id="231916"/>
    <lineage>
        <taxon>Eukaryota</taxon>
        <taxon>Fungi</taxon>
        <taxon>Dikarya</taxon>
        <taxon>Basidiomycota</taxon>
        <taxon>Agaricomycotina</taxon>
        <taxon>Agaricomycetes</taxon>
        <taxon>Agaricomycetidae</taxon>
        <taxon>Agaricales</taxon>
        <taxon>Agaricineae</taxon>
        <taxon>Hymenogastraceae</taxon>
        <taxon>Gymnopilus</taxon>
    </lineage>
</organism>
<evidence type="ECO:0000259" key="12">
    <source>
        <dbReference type="PROSITE" id="PS51715"/>
    </source>
</evidence>
<keyword evidence="4" id="KW-0547">Nucleotide-binding</keyword>
<dbReference type="Gene3D" id="3.40.50.300">
    <property type="entry name" value="P-loop containing nucleotide triphosphate hydrolases"/>
    <property type="match status" value="2"/>
</dbReference>
<feature type="region of interest" description="Disordered" evidence="11">
    <location>
        <begin position="704"/>
        <end position="737"/>
    </location>
</feature>
<dbReference type="SUPFAM" id="SSF52540">
    <property type="entry name" value="P-loop containing nucleoside triphosphate hydrolases"/>
    <property type="match status" value="2"/>
</dbReference>
<dbReference type="InterPro" id="IPR046758">
    <property type="entry name" value="Sey1/RHD3-like_3HB"/>
</dbReference>
<dbReference type="InParanoid" id="A0A409YW99"/>
<evidence type="ECO:0000256" key="5">
    <source>
        <dbReference type="ARBA" id="ARBA00022801"/>
    </source>
</evidence>
<gene>
    <name evidence="13" type="ORF">CVT26_012506</name>
</gene>
<dbReference type="EMBL" id="NHYE01000149">
    <property type="protein sequence ID" value="PPR07248.1"/>
    <property type="molecule type" value="Genomic_DNA"/>
</dbReference>
<feature type="domain" description="GB1/RHD3-type G" evidence="12">
    <location>
        <begin position="296"/>
        <end position="515"/>
    </location>
</feature>
<dbReference type="InterPro" id="IPR056884">
    <property type="entry name" value="NPHP3-like_N"/>
</dbReference>
<comment type="subcellular location">
    <subcellularLocation>
        <location evidence="1">Endoplasmic reticulum membrane</location>
        <topology evidence="1">Multi-pass membrane protein</topology>
    </subcellularLocation>
</comment>
<dbReference type="GO" id="GO:0005789">
    <property type="term" value="C:endoplasmic reticulum membrane"/>
    <property type="evidence" value="ECO:0007669"/>
    <property type="project" value="UniProtKB-SubCell"/>
</dbReference>
<dbReference type="Pfam" id="PF20428">
    <property type="entry name" value="Sey1_3HB"/>
    <property type="match status" value="1"/>
</dbReference>